<evidence type="ECO:0000313" key="2">
    <source>
        <dbReference type="EMBL" id="GGU72600.1"/>
    </source>
</evidence>
<evidence type="ECO:0000313" key="3">
    <source>
        <dbReference type="Proteomes" id="UP000649573"/>
    </source>
</evidence>
<sequence>MPMTEPVDVSLRPMPLVVMGIFVVPPLVFVVPPPIHLDGAAEDEPATR</sequence>
<dbReference type="EMBL" id="BMRE01000051">
    <property type="protein sequence ID" value="GGU72600.1"/>
    <property type="molecule type" value="Genomic_DNA"/>
</dbReference>
<dbReference type="Proteomes" id="UP000649573">
    <property type="component" value="Unassembled WGS sequence"/>
</dbReference>
<gene>
    <name evidence="2" type="ORF">GCM10010178_75310</name>
</gene>
<keyword evidence="1" id="KW-0812">Transmembrane</keyword>
<feature type="transmembrane region" description="Helical" evidence="1">
    <location>
        <begin position="12"/>
        <end position="31"/>
    </location>
</feature>
<organism evidence="2 3">
    <name type="scientific">Lentzea flava</name>
    <dbReference type="NCBI Taxonomy" id="103732"/>
    <lineage>
        <taxon>Bacteria</taxon>
        <taxon>Bacillati</taxon>
        <taxon>Actinomycetota</taxon>
        <taxon>Actinomycetes</taxon>
        <taxon>Pseudonocardiales</taxon>
        <taxon>Pseudonocardiaceae</taxon>
        <taxon>Lentzea</taxon>
    </lineage>
</organism>
<proteinExistence type="predicted"/>
<keyword evidence="3" id="KW-1185">Reference proteome</keyword>
<reference evidence="3" key="1">
    <citation type="journal article" date="2019" name="Int. J. Syst. Evol. Microbiol.">
        <title>The Global Catalogue of Microorganisms (GCM) 10K type strain sequencing project: providing services to taxonomists for standard genome sequencing and annotation.</title>
        <authorList>
            <consortium name="The Broad Institute Genomics Platform"/>
            <consortium name="The Broad Institute Genome Sequencing Center for Infectious Disease"/>
            <person name="Wu L."/>
            <person name="Ma J."/>
        </authorList>
    </citation>
    <scope>NUCLEOTIDE SEQUENCE [LARGE SCALE GENOMIC DNA]</scope>
    <source>
        <strain evidence="3">JCM 3296</strain>
    </source>
</reference>
<comment type="caution">
    <text evidence="2">The sequence shown here is derived from an EMBL/GenBank/DDBJ whole genome shotgun (WGS) entry which is preliminary data.</text>
</comment>
<evidence type="ECO:0000256" key="1">
    <source>
        <dbReference type="SAM" id="Phobius"/>
    </source>
</evidence>
<name>A0ABQ2V7D4_9PSEU</name>
<protein>
    <submittedName>
        <fullName evidence="2">Uncharacterized protein</fullName>
    </submittedName>
</protein>
<accession>A0ABQ2V7D4</accession>
<keyword evidence="1" id="KW-0472">Membrane</keyword>
<keyword evidence="1" id="KW-1133">Transmembrane helix</keyword>